<keyword evidence="2" id="KW-0004">4Fe-4S</keyword>
<dbReference type="PANTHER" id="PTHR43578">
    <property type="entry name" value="NADH-QUINONE OXIDOREDUCTASE SUBUNIT F"/>
    <property type="match status" value="1"/>
</dbReference>
<evidence type="ECO:0000259" key="8">
    <source>
        <dbReference type="Pfam" id="PF10589"/>
    </source>
</evidence>
<evidence type="ECO:0000256" key="3">
    <source>
        <dbReference type="ARBA" id="ARBA00022723"/>
    </source>
</evidence>
<reference evidence="9 10" key="1">
    <citation type="submission" date="2021-03" db="EMBL/GenBank/DDBJ databases">
        <title>Genomic Encyclopedia of Type Strains, Phase IV (KMG-IV): sequencing the most valuable type-strain genomes for metagenomic binning, comparative biology and taxonomic classification.</title>
        <authorList>
            <person name="Goeker M."/>
        </authorList>
    </citation>
    <scope>NUCLEOTIDE SEQUENCE [LARGE SCALE GENOMIC DNA]</scope>
    <source>
        <strain evidence="9 10">DSM 27138</strain>
    </source>
</reference>
<dbReference type="Gene3D" id="3.10.20.600">
    <property type="match status" value="1"/>
</dbReference>
<evidence type="ECO:0000256" key="2">
    <source>
        <dbReference type="ARBA" id="ARBA00022485"/>
    </source>
</evidence>
<dbReference type="SUPFAM" id="SSF142984">
    <property type="entry name" value="Nqo1 middle domain-like"/>
    <property type="match status" value="1"/>
</dbReference>
<dbReference type="Proteomes" id="UP001519289">
    <property type="component" value="Unassembled WGS sequence"/>
</dbReference>
<dbReference type="SUPFAM" id="SSF142019">
    <property type="entry name" value="Nqo1 FMN-binding domain-like"/>
    <property type="match status" value="1"/>
</dbReference>
<organism evidence="9 10">
    <name type="scientific">Symbiobacterium terraclitae</name>
    <dbReference type="NCBI Taxonomy" id="557451"/>
    <lineage>
        <taxon>Bacteria</taxon>
        <taxon>Bacillati</taxon>
        <taxon>Bacillota</taxon>
        <taxon>Clostridia</taxon>
        <taxon>Eubacteriales</taxon>
        <taxon>Symbiobacteriaceae</taxon>
        <taxon>Symbiobacterium</taxon>
    </lineage>
</organism>
<comment type="similarity">
    <text evidence="1">Belongs to the complex I 51 kDa subunit family.</text>
</comment>
<sequence>MTFLITEPSPRGREDLAAYRTRGGYAGLDRVRAEGGRWALEQVAAAGLRGRGGSGSGCPLAAKWRRMAASAASDRYVVANGAESQAVSQKDRYLLTHFPHRVLEGLLIAAEAVGARQAFLCVRGDSGAAVEAARRALAEAETAGLIGTVAVAVQPTVPTAVSGEETALLDALAGLEGYPQPQPPRPEEAGLRGCPTLVQNVESLAQVAALFRHGPERVRAAGTRTCPGTALFTVTGAVDRPGVYEVPYGTRLSDLLRMAGAPPVDEILAVLPGGLGSGPLRPDELDVPLTYEDLAALGTTMGTSAVVVFRRDGASLPEVVRENVGLMAQASCGQCQGCKEGHLALARALEAGDMAEARRRAEVLLYGRGNCALPTGTARFALRALQSFPETEWQALRTRPEAVPRTQR</sequence>
<dbReference type="PANTHER" id="PTHR43578:SF3">
    <property type="entry name" value="NADH-QUINONE OXIDOREDUCTASE SUBUNIT F"/>
    <property type="match status" value="1"/>
</dbReference>
<feature type="domain" description="Soluble ligand binding" evidence="7">
    <location>
        <begin position="232"/>
        <end position="263"/>
    </location>
</feature>
<dbReference type="InterPro" id="IPR037207">
    <property type="entry name" value="Nuop51_4Fe4S-bd_sf"/>
</dbReference>
<evidence type="ECO:0000256" key="5">
    <source>
        <dbReference type="ARBA" id="ARBA00023014"/>
    </source>
</evidence>
<dbReference type="InterPro" id="IPR019554">
    <property type="entry name" value="Soluble_ligand-bd"/>
</dbReference>
<name>A0ABS4JZ51_9FIRM</name>
<dbReference type="RefSeq" id="WP_209468243.1">
    <property type="nucleotide sequence ID" value="NZ_JAGGLG010000052.1"/>
</dbReference>
<feature type="domain" description="NADH-ubiquinone oxidoreductase 51kDa subunit iron-sulphur binding" evidence="8">
    <location>
        <begin position="319"/>
        <end position="390"/>
    </location>
</feature>
<keyword evidence="5" id="KW-0411">Iron-sulfur</keyword>
<proteinExistence type="inferred from homology"/>
<protein>
    <submittedName>
        <fullName evidence="9">NADH-quinone oxidoreductase subunit F</fullName>
    </submittedName>
</protein>
<dbReference type="Gene3D" id="3.40.50.11540">
    <property type="entry name" value="NADH-ubiquinone oxidoreductase 51kDa subunit"/>
    <property type="match status" value="1"/>
</dbReference>
<dbReference type="InterPro" id="IPR011538">
    <property type="entry name" value="Nuo51_FMN-bd"/>
</dbReference>
<keyword evidence="10" id="KW-1185">Reference proteome</keyword>
<keyword evidence="4" id="KW-0408">Iron</keyword>
<evidence type="ECO:0000313" key="9">
    <source>
        <dbReference type="EMBL" id="MBP2020146.1"/>
    </source>
</evidence>
<feature type="domain" description="NADH-ubiquinone oxidoreductase 51kDa subunit FMN-binding" evidence="6">
    <location>
        <begin position="43"/>
        <end position="208"/>
    </location>
</feature>
<dbReference type="Pfam" id="PF10589">
    <property type="entry name" value="NADH_4Fe-4S"/>
    <property type="match status" value="1"/>
</dbReference>
<dbReference type="Pfam" id="PF01512">
    <property type="entry name" value="Complex1_51K"/>
    <property type="match status" value="1"/>
</dbReference>
<evidence type="ECO:0000259" key="6">
    <source>
        <dbReference type="Pfam" id="PF01512"/>
    </source>
</evidence>
<keyword evidence="3" id="KW-0479">Metal-binding</keyword>
<evidence type="ECO:0000259" key="7">
    <source>
        <dbReference type="Pfam" id="PF10531"/>
    </source>
</evidence>
<dbReference type="InterPro" id="IPR019575">
    <property type="entry name" value="Nuop51_4Fe4S-bd"/>
</dbReference>
<gene>
    <name evidence="9" type="ORF">J2Z79_003600</name>
</gene>
<evidence type="ECO:0000313" key="10">
    <source>
        <dbReference type="Proteomes" id="UP001519289"/>
    </source>
</evidence>
<dbReference type="Pfam" id="PF10531">
    <property type="entry name" value="SLBB"/>
    <property type="match status" value="1"/>
</dbReference>
<comment type="caution">
    <text evidence="9">The sequence shown here is derived from an EMBL/GenBank/DDBJ whole genome shotgun (WGS) entry which is preliminary data.</text>
</comment>
<evidence type="ECO:0000256" key="1">
    <source>
        <dbReference type="ARBA" id="ARBA00007523"/>
    </source>
</evidence>
<dbReference type="EMBL" id="JAGGLG010000052">
    <property type="protein sequence ID" value="MBP2020146.1"/>
    <property type="molecule type" value="Genomic_DNA"/>
</dbReference>
<dbReference type="InterPro" id="IPR037225">
    <property type="entry name" value="Nuo51_FMN-bd_sf"/>
</dbReference>
<dbReference type="SUPFAM" id="SSF140490">
    <property type="entry name" value="Nqo1C-terminal domain-like"/>
    <property type="match status" value="1"/>
</dbReference>
<accession>A0ABS4JZ51</accession>
<evidence type="ECO:0000256" key="4">
    <source>
        <dbReference type="ARBA" id="ARBA00023004"/>
    </source>
</evidence>